<accession>A0A420HW40</accession>
<proteinExistence type="predicted"/>
<reference evidence="1 2" key="1">
    <citation type="journal article" date="2018" name="BMC Genomics">
        <title>Comparative genome analyses reveal sequence features reflecting distinct modes of host-adaptation between dicot and monocot powdery mildew.</title>
        <authorList>
            <person name="Wu Y."/>
            <person name="Ma X."/>
            <person name="Pan Z."/>
            <person name="Kale S.D."/>
            <person name="Song Y."/>
            <person name="King H."/>
            <person name="Zhang Q."/>
            <person name="Presley C."/>
            <person name="Deng X."/>
            <person name="Wei C.I."/>
            <person name="Xiao S."/>
        </authorList>
    </citation>
    <scope>NUCLEOTIDE SEQUENCE [LARGE SCALE GENOMIC DNA]</scope>
    <source>
        <strain evidence="1">UCSC1</strain>
    </source>
</reference>
<organism evidence="1 2">
    <name type="scientific">Golovinomyces cichoracearum</name>
    <dbReference type="NCBI Taxonomy" id="62708"/>
    <lineage>
        <taxon>Eukaryota</taxon>
        <taxon>Fungi</taxon>
        <taxon>Dikarya</taxon>
        <taxon>Ascomycota</taxon>
        <taxon>Pezizomycotina</taxon>
        <taxon>Leotiomycetes</taxon>
        <taxon>Erysiphales</taxon>
        <taxon>Erysiphaceae</taxon>
        <taxon>Golovinomyces</taxon>
    </lineage>
</organism>
<dbReference type="AlphaFoldDB" id="A0A420HW40"/>
<name>A0A420HW40_9PEZI</name>
<evidence type="ECO:0000313" key="2">
    <source>
        <dbReference type="Proteomes" id="UP000285405"/>
    </source>
</evidence>
<dbReference type="Proteomes" id="UP000285405">
    <property type="component" value="Unassembled WGS sequence"/>
</dbReference>
<feature type="non-terminal residue" evidence="1">
    <location>
        <position position="132"/>
    </location>
</feature>
<protein>
    <submittedName>
        <fullName evidence="1">Uncharacterized protein</fullName>
    </submittedName>
</protein>
<evidence type="ECO:0000313" key="1">
    <source>
        <dbReference type="EMBL" id="RKF61671.1"/>
    </source>
</evidence>
<sequence>MLENDGKFNANEVLVTRLLLLRSNYIKNFQDRTSNECLNAKYSSAVRNDRDKFYGICIDTGASYHSVAGYDQYMALSKLQNIEINKSTFDCVHATFGKGSASSIGSIDMTIPFGVFTFHILKIDIPFLLSLH</sequence>
<dbReference type="EMBL" id="MCBR01015424">
    <property type="protein sequence ID" value="RKF61671.1"/>
    <property type="molecule type" value="Genomic_DNA"/>
</dbReference>
<comment type="caution">
    <text evidence="1">The sequence shown here is derived from an EMBL/GenBank/DDBJ whole genome shotgun (WGS) entry which is preliminary data.</text>
</comment>
<gene>
    <name evidence="1" type="ORF">GcC1_154009</name>
</gene>
<dbReference type="OrthoDB" id="3563642at2759"/>